<reference evidence="2 3" key="1">
    <citation type="journal article" date="2023" name="Plants (Basel)">
        <title>Bridging the Gap: Combining Genomics and Transcriptomics Approaches to Understand Stylosanthes scabra, an Orphan Legume from the Brazilian Caatinga.</title>
        <authorList>
            <person name="Ferreira-Neto J.R.C."/>
            <person name="da Silva M.D."/>
            <person name="Binneck E."/>
            <person name="de Melo N.F."/>
            <person name="da Silva R.H."/>
            <person name="de Melo A.L.T.M."/>
            <person name="Pandolfi V."/>
            <person name="Bustamante F.O."/>
            <person name="Brasileiro-Vidal A.C."/>
            <person name="Benko-Iseppon A.M."/>
        </authorList>
    </citation>
    <scope>NUCLEOTIDE SEQUENCE [LARGE SCALE GENOMIC DNA]</scope>
    <source>
        <tissue evidence="2">Leaves</tissue>
    </source>
</reference>
<keyword evidence="3" id="KW-1185">Reference proteome</keyword>
<feature type="region of interest" description="Disordered" evidence="1">
    <location>
        <begin position="32"/>
        <end position="113"/>
    </location>
</feature>
<feature type="compositionally biased region" description="Low complexity" evidence="1">
    <location>
        <begin position="33"/>
        <end position="77"/>
    </location>
</feature>
<evidence type="ECO:0000313" key="3">
    <source>
        <dbReference type="Proteomes" id="UP001341840"/>
    </source>
</evidence>
<feature type="non-terminal residue" evidence="2">
    <location>
        <position position="113"/>
    </location>
</feature>
<evidence type="ECO:0000313" key="2">
    <source>
        <dbReference type="EMBL" id="MED6200536.1"/>
    </source>
</evidence>
<evidence type="ECO:0000256" key="1">
    <source>
        <dbReference type="SAM" id="MobiDB-lite"/>
    </source>
</evidence>
<name>A0ABU6XSE2_9FABA</name>
<gene>
    <name evidence="2" type="ORF">PIB30_086117</name>
</gene>
<protein>
    <submittedName>
        <fullName evidence="2">Uncharacterized protein</fullName>
    </submittedName>
</protein>
<organism evidence="2 3">
    <name type="scientific">Stylosanthes scabra</name>
    <dbReference type="NCBI Taxonomy" id="79078"/>
    <lineage>
        <taxon>Eukaryota</taxon>
        <taxon>Viridiplantae</taxon>
        <taxon>Streptophyta</taxon>
        <taxon>Embryophyta</taxon>
        <taxon>Tracheophyta</taxon>
        <taxon>Spermatophyta</taxon>
        <taxon>Magnoliopsida</taxon>
        <taxon>eudicotyledons</taxon>
        <taxon>Gunneridae</taxon>
        <taxon>Pentapetalae</taxon>
        <taxon>rosids</taxon>
        <taxon>fabids</taxon>
        <taxon>Fabales</taxon>
        <taxon>Fabaceae</taxon>
        <taxon>Papilionoideae</taxon>
        <taxon>50 kb inversion clade</taxon>
        <taxon>dalbergioids sensu lato</taxon>
        <taxon>Dalbergieae</taxon>
        <taxon>Pterocarpus clade</taxon>
        <taxon>Stylosanthes</taxon>
    </lineage>
</organism>
<sequence length="113" mass="11937">MALYTCSFISPSPPSLFAPVHRSQPLLRHHRVSYSSASVGSSSSESKASSSSSSSPQTTPSFPSSTTTTSSSSTSTPFVESRAPDPVFSYAFTSSNGNPAARFFRSTESNIEK</sequence>
<dbReference type="Proteomes" id="UP001341840">
    <property type="component" value="Unassembled WGS sequence"/>
</dbReference>
<comment type="caution">
    <text evidence="2">The sequence shown here is derived from an EMBL/GenBank/DDBJ whole genome shotgun (WGS) entry which is preliminary data.</text>
</comment>
<proteinExistence type="predicted"/>
<accession>A0ABU6XSE2</accession>
<dbReference type="EMBL" id="JASCZI010212911">
    <property type="protein sequence ID" value="MED6200536.1"/>
    <property type="molecule type" value="Genomic_DNA"/>
</dbReference>